<dbReference type="Proteomes" id="UP001189757">
    <property type="component" value="Unassembled WGS sequence"/>
</dbReference>
<proteinExistence type="predicted"/>
<protein>
    <recommendedName>
        <fullName evidence="4">Flagellar hook-length control protein FliK</fullName>
    </recommendedName>
</protein>
<dbReference type="RefSeq" id="WP_316682849.1">
    <property type="nucleotide sequence ID" value="NZ_CATZLL010000024.1"/>
</dbReference>
<comment type="caution">
    <text evidence="2">The sequence shown here is derived from an EMBL/GenBank/DDBJ whole genome shotgun (WGS) entry which is preliminary data.</text>
</comment>
<name>A0ABN9JS52_9RALS</name>
<organism evidence="2 3">
    <name type="scientific">Ralstonia flaminis</name>
    <dbReference type="NCBI Taxonomy" id="3058597"/>
    <lineage>
        <taxon>Bacteria</taxon>
        <taxon>Pseudomonadati</taxon>
        <taxon>Pseudomonadota</taxon>
        <taxon>Betaproteobacteria</taxon>
        <taxon>Burkholderiales</taxon>
        <taxon>Burkholderiaceae</taxon>
        <taxon>Ralstonia</taxon>
    </lineage>
</organism>
<evidence type="ECO:0000313" key="2">
    <source>
        <dbReference type="EMBL" id="CAJ0822589.1"/>
    </source>
</evidence>
<evidence type="ECO:0000313" key="3">
    <source>
        <dbReference type="Proteomes" id="UP001189757"/>
    </source>
</evidence>
<keyword evidence="3" id="KW-1185">Reference proteome</keyword>
<accession>A0ABN9JS52</accession>
<reference evidence="2 3" key="1">
    <citation type="submission" date="2023-07" db="EMBL/GenBank/DDBJ databases">
        <authorList>
            <person name="Peeters C."/>
        </authorList>
    </citation>
    <scope>NUCLEOTIDE SEQUENCE [LARGE SCALE GENOMIC DNA]</scope>
    <source>
        <strain evidence="2 3">LMG 18101</strain>
    </source>
</reference>
<feature type="region of interest" description="Disordered" evidence="1">
    <location>
        <begin position="1"/>
        <end position="24"/>
    </location>
</feature>
<sequence length="248" mass="26270">MKPLPYGLLPDKADAPRGTEATLPSAGDVAAWQREMERAQTQDWFQGATHYSGRPLTEPAVAPRSMAVEAPGRQSPTDGTLTASRQLAMQALRLDLAASTDSAGMQAQRQEWSVPTGFGGYVDQSVKPMASSTRDAVVTAVRSPAEGRIAQGVLLQGADFEAEGAVPMRLHLEISEAGGHLWIGAAQANPEQIAQAVAYVRQRLAARGIGLADITCNGKSWNGNLTLGAEQAPQVNYPIEGERNGNGR</sequence>
<evidence type="ECO:0008006" key="4">
    <source>
        <dbReference type="Google" id="ProtNLM"/>
    </source>
</evidence>
<dbReference type="EMBL" id="CATZLL010000024">
    <property type="protein sequence ID" value="CAJ0822589.1"/>
    <property type="molecule type" value="Genomic_DNA"/>
</dbReference>
<evidence type="ECO:0000256" key="1">
    <source>
        <dbReference type="SAM" id="MobiDB-lite"/>
    </source>
</evidence>
<gene>
    <name evidence="2" type="ORF">LMG18101_05082</name>
</gene>